<keyword evidence="11" id="KW-0418">Kinase</keyword>
<evidence type="ECO:0000256" key="6">
    <source>
        <dbReference type="ARBA" id="ARBA00022679"/>
    </source>
</evidence>
<evidence type="ECO:0000256" key="8">
    <source>
        <dbReference type="ARBA" id="ARBA00022729"/>
    </source>
</evidence>
<dbReference type="GeneID" id="110423435"/>
<dbReference type="PROSITE" id="PS00107">
    <property type="entry name" value="PROTEIN_KINASE_ATP"/>
    <property type="match status" value="1"/>
</dbReference>
<dbReference type="FunFam" id="3.30.200.20:FF:000015">
    <property type="entry name" value="Somatic embryogenesis receptor kinase 1"/>
    <property type="match status" value="1"/>
</dbReference>
<dbReference type="SMART" id="SM00369">
    <property type="entry name" value="LRR_TYP"/>
    <property type="match status" value="5"/>
</dbReference>
<dbReference type="InterPro" id="IPR017441">
    <property type="entry name" value="Protein_kinase_ATP_BS"/>
</dbReference>
<feature type="binding site" evidence="19">
    <location>
        <position position="724"/>
    </location>
    <ligand>
        <name>ATP</name>
        <dbReference type="ChEBI" id="CHEBI:30616"/>
    </ligand>
</feature>
<dbReference type="Pfam" id="PF00560">
    <property type="entry name" value="LRR_1"/>
    <property type="match status" value="1"/>
</dbReference>
<protein>
    <recommendedName>
        <fullName evidence="3">non-specific serine/threonine protein kinase</fullName>
        <ecNumber evidence="3">2.7.11.1</ecNumber>
    </recommendedName>
</protein>
<dbReference type="InterPro" id="IPR025875">
    <property type="entry name" value="Leu-rich_rpt_4"/>
</dbReference>
<evidence type="ECO:0000256" key="3">
    <source>
        <dbReference type="ARBA" id="ARBA00012513"/>
    </source>
</evidence>
<dbReference type="GO" id="GO:0016020">
    <property type="term" value="C:membrane"/>
    <property type="evidence" value="ECO:0007669"/>
    <property type="project" value="UniProtKB-SubCell"/>
</dbReference>
<keyword evidence="12 19" id="KW-0067">ATP-binding</keyword>
<dbReference type="GO" id="GO:0005524">
    <property type="term" value="F:ATP binding"/>
    <property type="evidence" value="ECO:0007669"/>
    <property type="project" value="UniProtKB-UniRule"/>
</dbReference>
<dbReference type="OrthoDB" id="749055at2759"/>
<keyword evidence="7 20" id="KW-0812">Transmembrane</keyword>
<dbReference type="Gene3D" id="3.30.200.20">
    <property type="entry name" value="Phosphorylase Kinase, domain 1"/>
    <property type="match status" value="1"/>
</dbReference>
<comment type="subcellular location">
    <subcellularLocation>
        <location evidence="1">Membrane</location>
        <topology evidence="1">Single-pass type I membrane protein</topology>
    </subcellularLocation>
</comment>
<evidence type="ECO:0000256" key="13">
    <source>
        <dbReference type="ARBA" id="ARBA00022989"/>
    </source>
</evidence>
<comment type="similarity">
    <text evidence="2">Belongs to the protein kinase superfamily. Ser/Thr protein kinase family.</text>
</comment>
<dbReference type="InterPro" id="IPR013210">
    <property type="entry name" value="LRR_N_plant-typ"/>
</dbReference>
<accession>A0A6J1B1W9</accession>
<evidence type="ECO:0000256" key="15">
    <source>
        <dbReference type="ARBA" id="ARBA00023170"/>
    </source>
</evidence>
<evidence type="ECO:0000256" key="7">
    <source>
        <dbReference type="ARBA" id="ARBA00022692"/>
    </source>
</evidence>
<dbReference type="InterPro" id="IPR000719">
    <property type="entry name" value="Prot_kinase_dom"/>
</dbReference>
<dbReference type="InterPro" id="IPR001611">
    <property type="entry name" value="Leu-rich_rpt"/>
</dbReference>
<dbReference type="RefSeq" id="XP_021293327.1">
    <property type="nucleotide sequence ID" value="XM_021437652.1"/>
</dbReference>
<evidence type="ECO:0000256" key="9">
    <source>
        <dbReference type="ARBA" id="ARBA00022737"/>
    </source>
</evidence>
<dbReference type="InterPro" id="IPR008271">
    <property type="entry name" value="Ser/Thr_kinase_AS"/>
</dbReference>
<dbReference type="EC" id="2.7.11.1" evidence="3"/>
<dbReference type="PROSITE" id="PS00108">
    <property type="entry name" value="PROTEIN_KINASE_ST"/>
    <property type="match status" value="1"/>
</dbReference>
<dbReference type="PROSITE" id="PS50011">
    <property type="entry name" value="PROTEIN_KINASE_DOM"/>
    <property type="match status" value="1"/>
</dbReference>
<reference evidence="24" key="1">
    <citation type="submission" date="2025-08" db="UniProtKB">
        <authorList>
            <consortium name="RefSeq"/>
        </authorList>
    </citation>
    <scope>IDENTIFICATION</scope>
    <source>
        <tissue evidence="24">Leaf</tissue>
    </source>
</reference>
<dbReference type="Gene3D" id="3.80.10.10">
    <property type="entry name" value="Ribonuclease Inhibitor"/>
    <property type="match status" value="2"/>
</dbReference>
<evidence type="ECO:0000256" key="14">
    <source>
        <dbReference type="ARBA" id="ARBA00023136"/>
    </source>
</evidence>
<evidence type="ECO:0000256" key="11">
    <source>
        <dbReference type="ARBA" id="ARBA00022777"/>
    </source>
</evidence>
<evidence type="ECO:0000256" key="1">
    <source>
        <dbReference type="ARBA" id="ARBA00004479"/>
    </source>
</evidence>
<gene>
    <name evidence="24" type="primary">LOC110423435</name>
</gene>
<keyword evidence="16" id="KW-0325">Glycoprotein</keyword>
<proteinExistence type="inferred from homology"/>
<evidence type="ECO:0000256" key="4">
    <source>
        <dbReference type="ARBA" id="ARBA00022527"/>
    </source>
</evidence>
<keyword evidence="9" id="KW-0677">Repeat</keyword>
<dbReference type="Gene3D" id="1.10.510.10">
    <property type="entry name" value="Transferase(Phosphotransferase) domain 1"/>
    <property type="match status" value="1"/>
</dbReference>
<evidence type="ECO:0000256" key="16">
    <source>
        <dbReference type="ARBA" id="ARBA00023180"/>
    </source>
</evidence>
<dbReference type="InterPro" id="IPR001245">
    <property type="entry name" value="Ser-Thr/Tyr_kinase_cat_dom"/>
</dbReference>
<dbReference type="FunFam" id="3.80.10.10:FF:000021">
    <property type="entry name" value="Putative LRR receptor-like serine/threonine-protein kinase"/>
    <property type="match status" value="2"/>
</dbReference>
<dbReference type="SUPFAM" id="SSF56112">
    <property type="entry name" value="Protein kinase-like (PK-like)"/>
    <property type="match status" value="1"/>
</dbReference>
<keyword evidence="4" id="KW-0723">Serine/threonine-protein kinase</keyword>
<dbReference type="SMART" id="SM00220">
    <property type="entry name" value="S_TKc"/>
    <property type="match status" value="1"/>
</dbReference>
<comment type="catalytic activity">
    <reaction evidence="18">
        <text>L-seryl-[protein] + ATP = O-phospho-L-seryl-[protein] + ADP + H(+)</text>
        <dbReference type="Rhea" id="RHEA:17989"/>
        <dbReference type="Rhea" id="RHEA-COMP:9863"/>
        <dbReference type="Rhea" id="RHEA-COMP:11604"/>
        <dbReference type="ChEBI" id="CHEBI:15378"/>
        <dbReference type="ChEBI" id="CHEBI:29999"/>
        <dbReference type="ChEBI" id="CHEBI:30616"/>
        <dbReference type="ChEBI" id="CHEBI:83421"/>
        <dbReference type="ChEBI" id="CHEBI:456216"/>
        <dbReference type="EC" id="2.7.11.1"/>
    </reaction>
</comment>
<keyword evidence="8 21" id="KW-0732">Signal</keyword>
<dbReference type="Pfam" id="PF07714">
    <property type="entry name" value="PK_Tyr_Ser-Thr"/>
    <property type="match status" value="1"/>
</dbReference>
<evidence type="ECO:0000259" key="22">
    <source>
        <dbReference type="PROSITE" id="PS50011"/>
    </source>
</evidence>
<dbReference type="Pfam" id="PF12799">
    <property type="entry name" value="LRR_4"/>
    <property type="match status" value="1"/>
</dbReference>
<evidence type="ECO:0000256" key="17">
    <source>
        <dbReference type="ARBA" id="ARBA00047899"/>
    </source>
</evidence>
<name>A0A6J1B1W9_9ROSI</name>
<dbReference type="Pfam" id="PF13855">
    <property type="entry name" value="LRR_8"/>
    <property type="match status" value="2"/>
</dbReference>
<dbReference type="Pfam" id="PF08263">
    <property type="entry name" value="LRRNT_2"/>
    <property type="match status" value="2"/>
</dbReference>
<dbReference type="PANTHER" id="PTHR47988">
    <property type="entry name" value="SOMATIC EMBRYOGENESIS RECEPTOR KINASE 1"/>
    <property type="match status" value="1"/>
</dbReference>
<dbReference type="SUPFAM" id="SSF52047">
    <property type="entry name" value="RNI-like"/>
    <property type="match status" value="1"/>
</dbReference>
<evidence type="ECO:0000256" key="5">
    <source>
        <dbReference type="ARBA" id="ARBA00022614"/>
    </source>
</evidence>
<feature type="chain" id="PRO_5026968109" description="non-specific serine/threonine protein kinase" evidence="21">
    <location>
        <begin position="41"/>
        <end position="1016"/>
    </location>
</feature>
<dbReference type="InterPro" id="IPR011009">
    <property type="entry name" value="Kinase-like_dom_sf"/>
</dbReference>
<keyword evidence="23" id="KW-1185">Reference proteome</keyword>
<keyword evidence="14 20" id="KW-0472">Membrane</keyword>
<evidence type="ECO:0000256" key="18">
    <source>
        <dbReference type="ARBA" id="ARBA00048679"/>
    </source>
</evidence>
<evidence type="ECO:0000256" key="12">
    <source>
        <dbReference type="ARBA" id="ARBA00022840"/>
    </source>
</evidence>
<evidence type="ECO:0000313" key="24">
    <source>
        <dbReference type="RefSeq" id="XP_021293327.1"/>
    </source>
</evidence>
<keyword evidence="5" id="KW-0433">Leucine-rich repeat</keyword>
<dbReference type="FunFam" id="1.10.510.10:FF:000016">
    <property type="entry name" value="Somatic embryogenesis receptor-like kinase 1"/>
    <property type="match status" value="1"/>
</dbReference>
<dbReference type="InterPro" id="IPR032675">
    <property type="entry name" value="LRR_dom_sf"/>
</dbReference>
<dbReference type="Proteomes" id="UP000504621">
    <property type="component" value="Unplaced"/>
</dbReference>
<dbReference type="AlphaFoldDB" id="A0A6J1B1W9"/>
<dbReference type="GO" id="GO:0004674">
    <property type="term" value="F:protein serine/threonine kinase activity"/>
    <property type="evidence" value="ECO:0007669"/>
    <property type="project" value="UniProtKB-KW"/>
</dbReference>
<evidence type="ECO:0000313" key="23">
    <source>
        <dbReference type="Proteomes" id="UP000504621"/>
    </source>
</evidence>
<keyword evidence="6" id="KW-0808">Transferase</keyword>
<comment type="catalytic activity">
    <reaction evidence="17">
        <text>L-threonyl-[protein] + ATP = O-phospho-L-threonyl-[protein] + ADP + H(+)</text>
        <dbReference type="Rhea" id="RHEA:46608"/>
        <dbReference type="Rhea" id="RHEA-COMP:11060"/>
        <dbReference type="Rhea" id="RHEA-COMP:11605"/>
        <dbReference type="ChEBI" id="CHEBI:15378"/>
        <dbReference type="ChEBI" id="CHEBI:30013"/>
        <dbReference type="ChEBI" id="CHEBI:30616"/>
        <dbReference type="ChEBI" id="CHEBI:61977"/>
        <dbReference type="ChEBI" id="CHEBI:456216"/>
        <dbReference type="EC" id="2.7.11.1"/>
    </reaction>
</comment>
<evidence type="ECO:0000256" key="20">
    <source>
        <dbReference type="SAM" id="Phobius"/>
    </source>
</evidence>
<evidence type="ECO:0000256" key="21">
    <source>
        <dbReference type="SAM" id="SignalP"/>
    </source>
</evidence>
<dbReference type="PROSITE" id="PS51450">
    <property type="entry name" value="LRR"/>
    <property type="match status" value="1"/>
</dbReference>
<keyword evidence="13 20" id="KW-1133">Transmembrane helix</keyword>
<keyword evidence="10 19" id="KW-0547">Nucleotide-binding</keyword>
<evidence type="ECO:0000256" key="10">
    <source>
        <dbReference type="ARBA" id="ARBA00022741"/>
    </source>
</evidence>
<organism evidence="23 24">
    <name type="scientific">Herrania umbratica</name>
    <dbReference type="NCBI Taxonomy" id="108875"/>
    <lineage>
        <taxon>Eukaryota</taxon>
        <taxon>Viridiplantae</taxon>
        <taxon>Streptophyta</taxon>
        <taxon>Embryophyta</taxon>
        <taxon>Tracheophyta</taxon>
        <taxon>Spermatophyta</taxon>
        <taxon>Magnoliopsida</taxon>
        <taxon>eudicotyledons</taxon>
        <taxon>Gunneridae</taxon>
        <taxon>Pentapetalae</taxon>
        <taxon>rosids</taxon>
        <taxon>malvids</taxon>
        <taxon>Malvales</taxon>
        <taxon>Malvaceae</taxon>
        <taxon>Byttnerioideae</taxon>
        <taxon>Herrania</taxon>
    </lineage>
</organism>
<keyword evidence="15" id="KW-0675">Receptor</keyword>
<sequence length="1016" mass="110908">MHRLKLHFVFCSYTSMGIRRGNSVLLCSVALFCVWNSASASPLVAPNGVGYEVLALIGIKKLLVDPHGVLNNWDDSSPDPCSWNMVTCSPDGLVVGLGAPSLDLSGTLSPTIGNLTNIQTVLLQNNNISGDIPSEIGTLSKLETLDLSHNNFAGQIPSTLSHLKSLQYLKLANNSLSGEIPASLANLTQLQLLDLSFNNLSGHVPTFPAKVFRIEGNPYICTDGAEQVGCGEMETGSLPSSSSSSSEAKLNYPSGIFHVIIILVSYSLDVILHHYLSCFMISSIIKADKTASSCKRSNGSILFSQLDQNCNPLEPNATTYDRTKLKKTVKSGPDFGLNSDSDFSCIKQQQSYLSITSLWISAYKPSTSSLPASLVPSIQKKLVSFLGAATETMEFRKEKFVLCCVALLCLWTSACGLLSAKGVNFEVQALMGIKNFLVDPHGVLDNWDEAAVDPCSWSMVTCTPDGLVVGLGAPSQNLSGTLAPTIGNLTNLQHVLLQDNNISGHIPSELGKLPKLNTLDLSCNSFSGQIPSSLSHVKGLQYLRLNNNSLSGPVPPSLANMTQLTFLDLSFNNLSGPMPWFYAKTFNIVGNPLICATGKEQDCSRTRPMPMSFSLNNSQSSQPSGRPKSHQIVLAFGSSLGCICLLILGFGLLLWCRQRHKQQIFFDVNEQHREEVCLGNLKRFPFKELQVATNNFSSKNLVGKGGFGNVYKGYLQDGTAVAVKRLKDGNAIGGEIQFQTEVEMISLAVHRNLLRLYGFCMTPTERLLVYPYMSNGSVASRLKAKPALDWGTRKRIALGAARGLLYLHEQCDPKIIHRDVKAANILLDDYCEAIVGDFGLAKLLDHRDSHVTTAVRGTVGHIAPEYLSTGQSSEKTDVFGFGILLLELISGLRALEFGKTANQKGAMLDWVRKIHLEKKLEMLVDKDLKNNYDRIELEEMVQVALLCTQYLPSHRPKMSEVVRMLEGDGLAEKWEASQRAEATRSRANEFSSSERYSDLTDDSSLLVQAMELSGPR</sequence>
<evidence type="ECO:0000256" key="19">
    <source>
        <dbReference type="PROSITE-ProRule" id="PRU10141"/>
    </source>
</evidence>
<feature type="signal peptide" evidence="21">
    <location>
        <begin position="1"/>
        <end position="40"/>
    </location>
</feature>
<dbReference type="GO" id="GO:0048638">
    <property type="term" value="P:regulation of developmental growth"/>
    <property type="evidence" value="ECO:0007669"/>
    <property type="project" value="UniProtKB-ARBA"/>
</dbReference>
<feature type="domain" description="Protein kinase" evidence="22">
    <location>
        <begin position="696"/>
        <end position="951"/>
    </location>
</feature>
<evidence type="ECO:0000256" key="2">
    <source>
        <dbReference type="ARBA" id="ARBA00008684"/>
    </source>
</evidence>
<feature type="transmembrane region" description="Helical" evidence="20">
    <location>
        <begin position="632"/>
        <end position="655"/>
    </location>
</feature>
<dbReference type="InterPro" id="IPR003591">
    <property type="entry name" value="Leu-rich_rpt_typical-subtyp"/>
</dbReference>